<name>A0ABD1X748_9LAMI</name>
<dbReference type="Proteomes" id="UP001604277">
    <property type="component" value="Unassembled WGS sequence"/>
</dbReference>
<accession>A0ABD1X748</accession>
<comment type="caution">
    <text evidence="1">The sequence shown here is derived from an EMBL/GenBank/DDBJ whole genome shotgun (WGS) entry which is preliminary data.</text>
</comment>
<proteinExistence type="predicted"/>
<dbReference type="EMBL" id="JBFOLJ010000001">
    <property type="protein sequence ID" value="KAL2557601.1"/>
    <property type="molecule type" value="Genomic_DNA"/>
</dbReference>
<evidence type="ECO:0000313" key="2">
    <source>
        <dbReference type="Proteomes" id="UP001604277"/>
    </source>
</evidence>
<evidence type="ECO:0000313" key="1">
    <source>
        <dbReference type="EMBL" id="KAL2557601.1"/>
    </source>
</evidence>
<reference evidence="2" key="1">
    <citation type="submission" date="2024-07" db="EMBL/GenBank/DDBJ databases">
        <title>Two chromosome-level genome assemblies of Korean endemic species Abeliophyllum distichum and Forsythia ovata (Oleaceae).</title>
        <authorList>
            <person name="Jang H."/>
        </authorList>
    </citation>
    <scope>NUCLEOTIDE SEQUENCE [LARGE SCALE GENOMIC DNA]</scope>
</reference>
<dbReference type="AlphaFoldDB" id="A0ABD1X748"/>
<organism evidence="1 2">
    <name type="scientific">Forsythia ovata</name>
    <dbReference type="NCBI Taxonomy" id="205694"/>
    <lineage>
        <taxon>Eukaryota</taxon>
        <taxon>Viridiplantae</taxon>
        <taxon>Streptophyta</taxon>
        <taxon>Embryophyta</taxon>
        <taxon>Tracheophyta</taxon>
        <taxon>Spermatophyta</taxon>
        <taxon>Magnoliopsida</taxon>
        <taxon>eudicotyledons</taxon>
        <taxon>Gunneridae</taxon>
        <taxon>Pentapetalae</taxon>
        <taxon>asterids</taxon>
        <taxon>lamiids</taxon>
        <taxon>Lamiales</taxon>
        <taxon>Oleaceae</taxon>
        <taxon>Forsythieae</taxon>
        <taxon>Forsythia</taxon>
    </lineage>
</organism>
<keyword evidence="2" id="KW-1185">Reference proteome</keyword>
<sequence>MVFEDIPESSQDQEAIHFDASQTAQMRQVRDEIATQMWNDYSSSRAPNGTMNLLSTIDKSGTPTRGFATLPQYIGGYGSIFNKEEVVIRFVKLMTTVSFSNSVLIFM</sequence>
<protein>
    <submittedName>
        <fullName evidence="1">Uncharacterized protein</fullName>
    </submittedName>
</protein>
<gene>
    <name evidence="1" type="ORF">Fot_02340</name>
</gene>